<sequence length="1006" mass="108980">MAETGQSELQMVAKFLEWGAAMGITDDWRQGAAMGMMDDWRQGAASRRLHPEREAGDWSANRRAGNRKAYSSPSPADVGQKKSLDIVGRAHVDTERLTHDGSKIEGEGVPLRRLAKEGKREPCVSRMRKDNGEQTKQKEEEALAATSGERQERNLRISSVTGPSGWVPGAESGSGSELGSASPSGAGSGPLHPRGRRKSCIGVKLRIQDFGESGGGRGLAAVRSLRRGELILHVPESVLLSSRTAHRDSVVGPILASAASKLSSHQVLVIHLLHEVSKGKSSTWHIYLSCLPREHHALRHFSPAEAEALQVSSRTLYVPWDEAGALCPVGDLFNYAPPTEQLRDCGRGREETAMAEEDTWSSRDRLTDGGFSVENNAYQFFAREDYAEGEQVYLCYGEHENLDLLEHYGFLLEHNPNDAVRVNLTQQKRGEESAVDSLFLQLPPGHTEGFSDGTGKICLTSDGLPSFSLLRGLRLAHAGRALRKERGHLAASGLPLTPENERAVYTWLRKKCASLLAGLPTSLARDKALWARHCMHREQEVRQQSCGDMLPGITEQSVKSSSRIGSASTQQGTGFTTQLEQLPGGNRISGWESCVMGDHLAPSSDNRHDMSAVPSTVSMSESRQDGRTCGSKVDKFGAVGCGEGAEPCNRPDFCMCQIARGCGISVSSSALGSREEEMNAGGGSCEGGCPVSGRQSAGPDKASVDCNALPDCCSAPQEMQGCSEAPSSEGNAHENGYVGDGKGCVKDDWKSEACSHASSFAVWSVRERLALQWRMGYKRIVHRALATVGELIQRSQEQAALEGGGLSLSAWVASRSQILLDIIWEIEELEEMLVSGLHSSLDWRQVEADLVVCKAHRSCEMDAGRPLMLDGASPVTFAATDRTVLAACTSFPIMNATDMFSFNNRSNNNDFIDNHYCYITNVGSISTNCTCYNYHYFTSTTSHTGIDSPVEGAEAARLARATPVLVGMLLGWPRTGIGWLIGVGLIRGDRSSGWQFSAFCLLLLLF</sequence>
<reference evidence="6 7" key="1">
    <citation type="journal article" date="2018" name="Cell">
        <title>The Chara Genome: Secondary Complexity and Implications for Plant Terrestrialization.</title>
        <authorList>
            <person name="Nishiyama T."/>
            <person name="Sakayama H."/>
            <person name="Vries J.D."/>
            <person name="Buschmann H."/>
            <person name="Saint-Marcoux D."/>
            <person name="Ullrich K.K."/>
            <person name="Haas F.B."/>
            <person name="Vanderstraeten L."/>
            <person name="Becker D."/>
            <person name="Lang D."/>
            <person name="Vosolsobe S."/>
            <person name="Rombauts S."/>
            <person name="Wilhelmsson P.K.I."/>
            <person name="Janitza P."/>
            <person name="Kern R."/>
            <person name="Heyl A."/>
            <person name="Rumpler F."/>
            <person name="Villalobos L.I.A.C."/>
            <person name="Clay J.M."/>
            <person name="Skokan R."/>
            <person name="Toyoda A."/>
            <person name="Suzuki Y."/>
            <person name="Kagoshima H."/>
            <person name="Schijlen E."/>
            <person name="Tajeshwar N."/>
            <person name="Catarino B."/>
            <person name="Hetherington A.J."/>
            <person name="Saltykova A."/>
            <person name="Bonnot C."/>
            <person name="Breuninger H."/>
            <person name="Symeonidi A."/>
            <person name="Radhakrishnan G.V."/>
            <person name="Van Nieuwerburgh F."/>
            <person name="Deforce D."/>
            <person name="Chang C."/>
            <person name="Karol K.G."/>
            <person name="Hedrich R."/>
            <person name="Ulvskov P."/>
            <person name="Glockner G."/>
            <person name="Delwiche C.F."/>
            <person name="Petrasek J."/>
            <person name="Van de Peer Y."/>
            <person name="Friml J."/>
            <person name="Beilby M."/>
            <person name="Dolan L."/>
            <person name="Kohara Y."/>
            <person name="Sugano S."/>
            <person name="Fujiyama A."/>
            <person name="Delaux P.-M."/>
            <person name="Quint M."/>
            <person name="TheiBen G."/>
            <person name="Hagemann M."/>
            <person name="Harholt J."/>
            <person name="Dunand C."/>
            <person name="Zachgo S."/>
            <person name="Langdale J."/>
            <person name="Maumus F."/>
            <person name="Straeten D.V.D."/>
            <person name="Gould S.B."/>
            <person name="Rensing S.A."/>
        </authorList>
    </citation>
    <scope>NUCLEOTIDE SEQUENCE [LARGE SCALE GENOMIC DNA]</scope>
    <source>
        <strain evidence="6 7">S276</strain>
    </source>
</reference>
<evidence type="ECO:0000256" key="3">
    <source>
        <dbReference type="ARBA" id="ARBA00022691"/>
    </source>
</evidence>
<dbReference type="STRING" id="69332.A0A388JNM1"/>
<protein>
    <recommendedName>
        <fullName evidence="5">SET domain-containing protein</fullName>
    </recommendedName>
</protein>
<dbReference type="EMBL" id="BFEA01000004">
    <property type="protein sequence ID" value="GBG59387.1"/>
    <property type="molecule type" value="Genomic_DNA"/>
</dbReference>
<dbReference type="Proteomes" id="UP000265515">
    <property type="component" value="Unassembled WGS sequence"/>
</dbReference>
<dbReference type="Gramene" id="GBG59387">
    <property type="protein sequence ID" value="GBG59387"/>
    <property type="gene ID" value="CBR_g38413"/>
</dbReference>
<organism evidence="6 7">
    <name type="scientific">Chara braunii</name>
    <name type="common">Braun's stonewort</name>
    <dbReference type="NCBI Taxonomy" id="69332"/>
    <lineage>
        <taxon>Eukaryota</taxon>
        <taxon>Viridiplantae</taxon>
        <taxon>Streptophyta</taxon>
        <taxon>Charophyceae</taxon>
        <taxon>Charales</taxon>
        <taxon>Characeae</taxon>
        <taxon>Chara</taxon>
    </lineage>
</organism>
<feature type="compositionally biased region" description="Basic and acidic residues" evidence="4">
    <location>
        <begin position="114"/>
        <end position="141"/>
    </location>
</feature>
<dbReference type="SUPFAM" id="SSF81822">
    <property type="entry name" value="RuBisCo LSMT C-terminal, substrate-binding domain"/>
    <property type="match status" value="1"/>
</dbReference>
<name>A0A388JNM1_CHABU</name>
<dbReference type="PROSITE" id="PS50280">
    <property type="entry name" value="SET"/>
    <property type="match status" value="1"/>
</dbReference>
<accession>A0A388JNM1</accession>
<dbReference type="GO" id="GO:0032259">
    <property type="term" value="P:methylation"/>
    <property type="evidence" value="ECO:0007669"/>
    <property type="project" value="UniProtKB-KW"/>
</dbReference>
<dbReference type="GO" id="GO:0016279">
    <property type="term" value="F:protein-lysine N-methyltransferase activity"/>
    <property type="evidence" value="ECO:0007669"/>
    <property type="project" value="TreeGrafter"/>
</dbReference>
<dbReference type="Pfam" id="PF09273">
    <property type="entry name" value="Rubis-subs-bind"/>
    <property type="match status" value="1"/>
</dbReference>
<feature type="compositionally biased region" description="Basic and acidic residues" evidence="4">
    <location>
        <begin position="95"/>
        <end position="106"/>
    </location>
</feature>
<evidence type="ECO:0000256" key="2">
    <source>
        <dbReference type="ARBA" id="ARBA00022679"/>
    </source>
</evidence>
<dbReference type="InterPro" id="IPR050600">
    <property type="entry name" value="SETD3_SETD6_MTase"/>
</dbReference>
<dbReference type="Gene3D" id="3.90.1420.10">
    <property type="entry name" value="Rubisco LSMT, substrate-binding domain"/>
    <property type="match status" value="1"/>
</dbReference>
<feature type="domain" description="SET" evidence="5">
    <location>
        <begin position="203"/>
        <end position="397"/>
    </location>
</feature>
<evidence type="ECO:0000256" key="1">
    <source>
        <dbReference type="ARBA" id="ARBA00022603"/>
    </source>
</evidence>
<feature type="region of interest" description="Disordered" evidence="4">
    <location>
        <begin position="44"/>
        <end position="80"/>
    </location>
</feature>
<keyword evidence="2" id="KW-0808">Transferase</keyword>
<dbReference type="InterPro" id="IPR001214">
    <property type="entry name" value="SET_dom"/>
</dbReference>
<proteinExistence type="predicted"/>
<evidence type="ECO:0000313" key="6">
    <source>
        <dbReference type="EMBL" id="GBG59387.1"/>
    </source>
</evidence>
<keyword evidence="7" id="KW-1185">Reference proteome</keyword>
<dbReference type="SUPFAM" id="SSF82199">
    <property type="entry name" value="SET domain"/>
    <property type="match status" value="1"/>
</dbReference>
<dbReference type="Gene3D" id="3.90.1410.10">
    <property type="entry name" value="set domain protein methyltransferase, domain 1"/>
    <property type="match status" value="2"/>
</dbReference>
<comment type="caution">
    <text evidence="6">The sequence shown here is derived from an EMBL/GenBank/DDBJ whole genome shotgun (WGS) entry which is preliminary data.</text>
</comment>
<gene>
    <name evidence="6" type="ORF">CBR_g38413</name>
</gene>
<dbReference type="PANTHER" id="PTHR13271:SF91">
    <property type="entry name" value="PROTEIN SET DOMAIN GROUP 40"/>
    <property type="match status" value="1"/>
</dbReference>
<keyword evidence="1" id="KW-0489">Methyltransferase</keyword>
<dbReference type="InterPro" id="IPR015353">
    <property type="entry name" value="Rubisco_LSMT_subst-bd"/>
</dbReference>
<evidence type="ECO:0000259" key="5">
    <source>
        <dbReference type="PROSITE" id="PS50280"/>
    </source>
</evidence>
<dbReference type="InterPro" id="IPR036464">
    <property type="entry name" value="Rubisco_LSMT_subst-bd_sf"/>
</dbReference>
<feature type="region of interest" description="Disordered" evidence="4">
    <location>
        <begin position="601"/>
        <end position="628"/>
    </location>
</feature>
<evidence type="ECO:0000313" key="7">
    <source>
        <dbReference type="Proteomes" id="UP000265515"/>
    </source>
</evidence>
<dbReference type="InterPro" id="IPR046341">
    <property type="entry name" value="SET_dom_sf"/>
</dbReference>
<dbReference type="AlphaFoldDB" id="A0A388JNM1"/>
<dbReference type="OrthoDB" id="441812at2759"/>
<keyword evidence="3" id="KW-0949">S-adenosyl-L-methionine</keyword>
<feature type="compositionally biased region" description="Low complexity" evidence="4">
    <location>
        <begin position="168"/>
        <end position="191"/>
    </location>
</feature>
<dbReference type="PANTHER" id="PTHR13271">
    <property type="entry name" value="UNCHARACTERIZED PUTATIVE METHYLTRANSFERASE"/>
    <property type="match status" value="1"/>
</dbReference>
<feature type="region of interest" description="Disordered" evidence="4">
    <location>
        <begin position="95"/>
        <end position="196"/>
    </location>
</feature>
<evidence type="ECO:0000256" key="4">
    <source>
        <dbReference type="SAM" id="MobiDB-lite"/>
    </source>
</evidence>